<dbReference type="InterPro" id="IPR050951">
    <property type="entry name" value="Retrovirus_Pol_polyprotein"/>
</dbReference>
<dbReference type="Gene3D" id="1.10.340.70">
    <property type="match status" value="1"/>
</dbReference>
<accession>A0A8X6G8K1</accession>
<keyword evidence="4" id="KW-1185">Reference proteome</keyword>
<gene>
    <name evidence="3" type="primary">POL_669</name>
    <name evidence="3" type="ORF">TNCT_612881</name>
</gene>
<evidence type="ECO:0000256" key="1">
    <source>
        <dbReference type="ARBA" id="ARBA00012493"/>
    </source>
</evidence>
<evidence type="ECO:0000313" key="3">
    <source>
        <dbReference type="EMBL" id="GFQ98632.1"/>
    </source>
</evidence>
<dbReference type="AlphaFoldDB" id="A0A8X6G8K1"/>
<evidence type="ECO:0000259" key="2">
    <source>
        <dbReference type="Pfam" id="PF17921"/>
    </source>
</evidence>
<dbReference type="PANTHER" id="PTHR37984">
    <property type="entry name" value="PROTEIN CBG26694"/>
    <property type="match status" value="1"/>
</dbReference>
<dbReference type="InterPro" id="IPR036397">
    <property type="entry name" value="RNaseH_sf"/>
</dbReference>
<sequence>MDEIRDSTVCEVPACEESSYSDIEVSTDAVNIENEVRSNLSSETRNSFIKLQKEDETLISVWEQANKKEKAYEIQDDLLMHNDVVCGEPIKQVVLPACKIKEILQMVHEIPLAGHLGEQKTKQRIKYSFFWPSLKRDVKTYCEACKPCQLRRTVTYRDRIPIQPIVRPNNPFEVWSVDCIRPLEPRSRRGHEYIVCAIDLCSR</sequence>
<name>A0A8X6G8K1_TRICU</name>
<evidence type="ECO:0000313" key="4">
    <source>
        <dbReference type="Proteomes" id="UP000887116"/>
    </source>
</evidence>
<dbReference type="GO" id="GO:0003964">
    <property type="term" value="F:RNA-directed DNA polymerase activity"/>
    <property type="evidence" value="ECO:0007669"/>
    <property type="project" value="UniProtKB-EC"/>
</dbReference>
<comment type="caution">
    <text evidence="3">The sequence shown here is derived from an EMBL/GenBank/DDBJ whole genome shotgun (WGS) entry which is preliminary data.</text>
</comment>
<organism evidence="3 4">
    <name type="scientific">Trichonephila clavata</name>
    <name type="common">Joro spider</name>
    <name type="synonym">Nephila clavata</name>
    <dbReference type="NCBI Taxonomy" id="2740835"/>
    <lineage>
        <taxon>Eukaryota</taxon>
        <taxon>Metazoa</taxon>
        <taxon>Ecdysozoa</taxon>
        <taxon>Arthropoda</taxon>
        <taxon>Chelicerata</taxon>
        <taxon>Arachnida</taxon>
        <taxon>Araneae</taxon>
        <taxon>Araneomorphae</taxon>
        <taxon>Entelegynae</taxon>
        <taxon>Araneoidea</taxon>
        <taxon>Nephilidae</taxon>
        <taxon>Trichonephila</taxon>
    </lineage>
</organism>
<dbReference type="Proteomes" id="UP000887116">
    <property type="component" value="Unassembled WGS sequence"/>
</dbReference>
<feature type="domain" description="Integrase zinc-binding" evidence="2">
    <location>
        <begin position="96"/>
        <end position="153"/>
    </location>
</feature>
<dbReference type="OrthoDB" id="425619at2759"/>
<dbReference type="PANTHER" id="PTHR37984:SF15">
    <property type="entry name" value="INTEGRASE CATALYTIC DOMAIN-CONTAINING PROTEIN"/>
    <property type="match status" value="1"/>
</dbReference>
<dbReference type="GO" id="GO:0003676">
    <property type="term" value="F:nucleic acid binding"/>
    <property type="evidence" value="ECO:0007669"/>
    <property type="project" value="InterPro"/>
</dbReference>
<dbReference type="InterPro" id="IPR041588">
    <property type="entry name" value="Integrase_H2C2"/>
</dbReference>
<reference evidence="3" key="1">
    <citation type="submission" date="2020-07" db="EMBL/GenBank/DDBJ databases">
        <title>Multicomponent nature underlies the extraordinary mechanical properties of spider dragline silk.</title>
        <authorList>
            <person name="Kono N."/>
            <person name="Nakamura H."/>
            <person name="Mori M."/>
            <person name="Yoshida Y."/>
            <person name="Ohtoshi R."/>
            <person name="Malay A.D."/>
            <person name="Moran D.A.P."/>
            <person name="Tomita M."/>
            <person name="Numata K."/>
            <person name="Arakawa K."/>
        </authorList>
    </citation>
    <scope>NUCLEOTIDE SEQUENCE</scope>
</reference>
<dbReference type="FunFam" id="1.10.340.70:FF:000001">
    <property type="entry name" value="Retrovirus-related Pol polyprotein from transposon gypsy-like Protein"/>
    <property type="match status" value="1"/>
</dbReference>
<dbReference type="EMBL" id="BMAO01014998">
    <property type="protein sequence ID" value="GFQ98632.1"/>
    <property type="molecule type" value="Genomic_DNA"/>
</dbReference>
<dbReference type="EC" id="2.7.7.49" evidence="1"/>
<protein>
    <recommendedName>
        <fullName evidence="1">RNA-directed DNA polymerase</fullName>
        <ecNumber evidence="1">2.7.7.49</ecNumber>
    </recommendedName>
</protein>
<dbReference type="Pfam" id="PF17921">
    <property type="entry name" value="Integrase_H2C2"/>
    <property type="match status" value="1"/>
</dbReference>
<proteinExistence type="predicted"/>
<dbReference type="Gene3D" id="3.30.420.10">
    <property type="entry name" value="Ribonuclease H-like superfamily/Ribonuclease H"/>
    <property type="match status" value="1"/>
</dbReference>